<keyword evidence="4" id="KW-1185">Reference proteome</keyword>
<feature type="region of interest" description="Disordered" evidence="1">
    <location>
        <begin position="95"/>
        <end position="114"/>
    </location>
</feature>
<keyword evidence="2" id="KW-0812">Transmembrane</keyword>
<keyword evidence="2" id="KW-0472">Membrane</keyword>
<protein>
    <submittedName>
        <fullName evidence="3">Uncharacterized protein</fullName>
    </submittedName>
</protein>
<accession>A0AAV0V4I4</accession>
<gene>
    <name evidence="3" type="ORF">HBR001_LOCUS9228</name>
</gene>
<reference evidence="3" key="1">
    <citation type="submission" date="2022-12" db="EMBL/GenBank/DDBJ databases">
        <authorList>
            <person name="Webb A."/>
        </authorList>
    </citation>
    <scope>NUCLEOTIDE SEQUENCE</scope>
    <source>
        <strain evidence="3">Hp1</strain>
    </source>
</reference>
<keyword evidence="2" id="KW-1133">Transmembrane helix</keyword>
<sequence>MPGKRYLCGTIFCFVGFVFLVMVGSLLKLQPLYILNAKMPSAGATSCFEAALLYAVAMVVCYTMWRQEKMRRSDAPFVSDTFTLKRDRVAYYGSDDSDEELPLAKHRSPTPRSV</sequence>
<dbReference type="EMBL" id="CANTFL010001482">
    <property type="protein sequence ID" value="CAI5742935.1"/>
    <property type="molecule type" value="Genomic_DNA"/>
</dbReference>
<feature type="compositionally biased region" description="Basic residues" evidence="1">
    <location>
        <begin position="104"/>
        <end position="114"/>
    </location>
</feature>
<organism evidence="3 4">
    <name type="scientific">Hyaloperonospora brassicae</name>
    <name type="common">Brassica downy mildew</name>
    <name type="synonym">Peronospora brassicae</name>
    <dbReference type="NCBI Taxonomy" id="162125"/>
    <lineage>
        <taxon>Eukaryota</taxon>
        <taxon>Sar</taxon>
        <taxon>Stramenopiles</taxon>
        <taxon>Oomycota</taxon>
        <taxon>Peronosporomycetes</taxon>
        <taxon>Peronosporales</taxon>
        <taxon>Peronosporaceae</taxon>
        <taxon>Hyaloperonospora</taxon>
    </lineage>
</organism>
<feature type="transmembrane region" description="Helical" evidence="2">
    <location>
        <begin position="7"/>
        <end position="27"/>
    </location>
</feature>
<dbReference type="Proteomes" id="UP001162031">
    <property type="component" value="Unassembled WGS sequence"/>
</dbReference>
<feature type="transmembrane region" description="Helical" evidence="2">
    <location>
        <begin position="39"/>
        <end position="65"/>
    </location>
</feature>
<evidence type="ECO:0000256" key="2">
    <source>
        <dbReference type="SAM" id="Phobius"/>
    </source>
</evidence>
<name>A0AAV0V4I4_HYABA</name>
<evidence type="ECO:0000256" key="1">
    <source>
        <dbReference type="SAM" id="MobiDB-lite"/>
    </source>
</evidence>
<comment type="caution">
    <text evidence="3">The sequence shown here is derived from an EMBL/GenBank/DDBJ whole genome shotgun (WGS) entry which is preliminary data.</text>
</comment>
<proteinExistence type="predicted"/>
<evidence type="ECO:0000313" key="3">
    <source>
        <dbReference type="EMBL" id="CAI5742935.1"/>
    </source>
</evidence>
<evidence type="ECO:0000313" key="4">
    <source>
        <dbReference type="Proteomes" id="UP001162031"/>
    </source>
</evidence>
<dbReference type="AlphaFoldDB" id="A0AAV0V4I4"/>